<evidence type="ECO:0000313" key="2">
    <source>
        <dbReference type="WBParaSite" id="nRc.2.0.1.t28631-RA"/>
    </source>
</evidence>
<dbReference type="AlphaFoldDB" id="A0A915JRZ3"/>
<name>A0A915JRZ3_ROMCU</name>
<proteinExistence type="predicted"/>
<evidence type="ECO:0000313" key="1">
    <source>
        <dbReference type="Proteomes" id="UP000887565"/>
    </source>
</evidence>
<keyword evidence="1" id="KW-1185">Reference proteome</keyword>
<organism evidence="1 2">
    <name type="scientific">Romanomermis culicivorax</name>
    <name type="common">Nematode worm</name>
    <dbReference type="NCBI Taxonomy" id="13658"/>
    <lineage>
        <taxon>Eukaryota</taxon>
        <taxon>Metazoa</taxon>
        <taxon>Ecdysozoa</taxon>
        <taxon>Nematoda</taxon>
        <taxon>Enoplea</taxon>
        <taxon>Dorylaimia</taxon>
        <taxon>Mermithida</taxon>
        <taxon>Mermithoidea</taxon>
        <taxon>Mermithidae</taxon>
        <taxon>Romanomermis</taxon>
    </lineage>
</organism>
<reference evidence="2" key="1">
    <citation type="submission" date="2022-11" db="UniProtKB">
        <authorList>
            <consortium name="WormBaseParasite"/>
        </authorList>
    </citation>
    <scope>IDENTIFICATION</scope>
</reference>
<dbReference type="WBParaSite" id="nRc.2.0.1.t28631-RA">
    <property type="protein sequence ID" value="nRc.2.0.1.t28631-RA"/>
    <property type="gene ID" value="nRc.2.0.1.g28631"/>
</dbReference>
<accession>A0A915JRZ3</accession>
<sequence length="170" mass="18850">MASTGGDNGWPSNRKLWTDDAMMVPLGINSRAHRATSGYNIHNAICAISTKSTAVSASTLNCSLSSAHIPPNPLTFASSMCWWDSTAIAESESQDGVYEQCYKAGFIFEMLSNLRNKDLVGIKYGLGRAYDAQANFYEGKWCRRCLWSHRHFPVQIHLALGTSYIHILNI</sequence>
<protein>
    <submittedName>
        <fullName evidence="2">Uncharacterized protein</fullName>
    </submittedName>
</protein>
<dbReference type="Proteomes" id="UP000887565">
    <property type="component" value="Unplaced"/>
</dbReference>